<dbReference type="EMBL" id="JADCTT010000012">
    <property type="protein sequence ID" value="KAF9745835.1"/>
    <property type="molecule type" value="Genomic_DNA"/>
</dbReference>
<dbReference type="InterPro" id="IPR017972">
    <property type="entry name" value="Cyt_P450_CS"/>
</dbReference>
<dbReference type="InterPro" id="IPR001128">
    <property type="entry name" value="Cyt_P450"/>
</dbReference>
<keyword evidence="3 7" id="KW-0349">Heme</keyword>
<dbReference type="CDD" id="cd11040">
    <property type="entry name" value="CYP7_CYP8-like"/>
    <property type="match status" value="1"/>
</dbReference>
<proteinExistence type="inferred from homology"/>
<comment type="cofactor">
    <cofactor evidence="1 7">
        <name>heme</name>
        <dbReference type="ChEBI" id="CHEBI:30413"/>
    </cofactor>
</comment>
<evidence type="ECO:0000256" key="8">
    <source>
        <dbReference type="RuleBase" id="RU000461"/>
    </source>
</evidence>
<feature type="binding site" description="axial binding residue" evidence="7">
    <location>
        <position position="470"/>
    </location>
    <ligand>
        <name>heme</name>
        <dbReference type="ChEBI" id="CHEBI:30413"/>
    </ligand>
    <ligandPart>
        <name>Fe</name>
        <dbReference type="ChEBI" id="CHEBI:18248"/>
    </ligandPart>
</feature>
<organism evidence="10 11">
    <name type="scientific">Bionectria ochroleuca</name>
    <name type="common">Gliocladium roseum</name>
    <dbReference type="NCBI Taxonomy" id="29856"/>
    <lineage>
        <taxon>Eukaryota</taxon>
        <taxon>Fungi</taxon>
        <taxon>Dikarya</taxon>
        <taxon>Ascomycota</taxon>
        <taxon>Pezizomycotina</taxon>
        <taxon>Sordariomycetes</taxon>
        <taxon>Hypocreomycetidae</taxon>
        <taxon>Hypocreales</taxon>
        <taxon>Bionectriaceae</taxon>
        <taxon>Clonostachys</taxon>
    </lineage>
</organism>
<evidence type="ECO:0000313" key="10">
    <source>
        <dbReference type="EMBL" id="KAF9745835.1"/>
    </source>
</evidence>
<dbReference type="InterPro" id="IPR002403">
    <property type="entry name" value="Cyt_P450_E_grp-IV"/>
</dbReference>
<dbReference type="PRINTS" id="PR00465">
    <property type="entry name" value="EP450IV"/>
</dbReference>
<dbReference type="Gene3D" id="1.10.630.10">
    <property type="entry name" value="Cytochrome P450"/>
    <property type="match status" value="1"/>
</dbReference>
<feature type="region of interest" description="Disordered" evidence="9">
    <location>
        <begin position="503"/>
        <end position="532"/>
    </location>
</feature>
<dbReference type="GO" id="GO:0020037">
    <property type="term" value="F:heme binding"/>
    <property type="evidence" value="ECO:0007669"/>
    <property type="project" value="InterPro"/>
</dbReference>
<keyword evidence="4 7" id="KW-0479">Metal-binding</keyword>
<keyword evidence="6 8" id="KW-0503">Monooxygenase</keyword>
<evidence type="ECO:0000256" key="1">
    <source>
        <dbReference type="ARBA" id="ARBA00001971"/>
    </source>
</evidence>
<comment type="similarity">
    <text evidence="2 8">Belongs to the cytochrome P450 family.</text>
</comment>
<evidence type="ECO:0000313" key="11">
    <source>
        <dbReference type="Proteomes" id="UP000616885"/>
    </source>
</evidence>
<dbReference type="PANTHER" id="PTHR24304">
    <property type="entry name" value="CYTOCHROME P450 FAMILY 7"/>
    <property type="match status" value="1"/>
</dbReference>
<protein>
    <recommendedName>
        <fullName evidence="12">Cytochrome P450</fullName>
    </recommendedName>
</protein>
<sequence>MLWNSIAALFRPFLHGRAIIVLLPLLALLGWRLWRFTVLPLLHPSAPKELPYWIPWNLPVIREFCVSWHYFPGHARAFFKDFNEAIDYGRNYFGGSDTPFSVTVGGVQIYICCAPEDVARLYRNTTTISYQHVVEDMYRGIGFTGSAFNKMFHIDPSAKHNIGMSHPLPPCHMIVEYHRRQLKSGEPTDELLQNRVRSGIDRPLQGVVEGTSFSIIGSSGCETTVSLLKLCTDLFLHSTATAYLGQKIWQVNPRFMDYFEVWERESWKYMFKMPAFMSGDMIWARDGIINTFAKYLSIPAKERSDCNDFVRSVEAMLRDVGLVEQDMAKVFLLHFWAILGNVYKAALWAISHIVYDETLSKSIRAELLPAYREWRVDTSYLDQCPLLESLINEVLRLTVATALLRDVISPTTLRDVTIPPGSKVPYRQLHRNQDVWGTEPLVLDPARFQNNPKLLSSKSFHPFGGGQTLCPGRVLAKQSIKYTVASLLMRFDLEIDVEMTRKAVGGDGSKPNFPQMDSTKPSPGASLPVQGQDVYLGLKEKGHSK</sequence>
<evidence type="ECO:0000256" key="4">
    <source>
        <dbReference type="ARBA" id="ARBA00022723"/>
    </source>
</evidence>
<dbReference type="SUPFAM" id="SSF48264">
    <property type="entry name" value="Cytochrome P450"/>
    <property type="match status" value="1"/>
</dbReference>
<evidence type="ECO:0000256" key="9">
    <source>
        <dbReference type="SAM" id="MobiDB-lite"/>
    </source>
</evidence>
<gene>
    <name evidence="10" type="ORF">IM811_004136</name>
</gene>
<accession>A0A8H7K8H6</accession>
<dbReference type="AlphaFoldDB" id="A0A8H7K8H6"/>
<reference evidence="10" key="1">
    <citation type="submission" date="2020-10" db="EMBL/GenBank/DDBJ databases">
        <title>High-Quality Genome Resource of Clonostachys rosea strain S41 by Oxford Nanopore Long-Read Sequencing.</title>
        <authorList>
            <person name="Wang H."/>
        </authorList>
    </citation>
    <scope>NUCLEOTIDE SEQUENCE</scope>
    <source>
        <strain evidence="10">S41</strain>
    </source>
</reference>
<dbReference type="PROSITE" id="PS00086">
    <property type="entry name" value="CYTOCHROME_P450"/>
    <property type="match status" value="1"/>
</dbReference>
<evidence type="ECO:0000256" key="3">
    <source>
        <dbReference type="ARBA" id="ARBA00022617"/>
    </source>
</evidence>
<dbReference type="Proteomes" id="UP000616885">
    <property type="component" value="Unassembled WGS sequence"/>
</dbReference>
<keyword evidence="5 7" id="KW-0408">Iron</keyword>
<evidence type="ECO:0000256" key="7">
    <source>
        <dbReference type="PIRSR" id="PIRSR602403-1"/>
    </source>
</evidence>
<dbReference type="GO" id="GO:0005506">
    <property type="term" value="F:iron ion binding"/>
    <property type="evidence" value="ECO:0007669"/>
    <property type="project" value="InterPro"/>
</dbReference>
<evidence type="ECO:0008006" key="12">
    <source>
        <dbReference type="Google" id="ProtNLM"/>
    </source>
</evidence>
<dbReference type="GO" id="GO:0016705">
    <property type="term" value="F:oxidoreductase activity, acting on paired donors, with incorporation or reduction of molecular oxygen"/>
    <property type="evidence" value="ECO:0007669"/>
    <property type="project" value="InterPro"/>
</dbReference>
<dbReference type="InterPro" id="IPR036396">
    <property type="entry name" value="Cyt_P450_sf"/>
</dbReference>
<name>A0A8H7K8H6_BIOOC</name>
<keyword evidence="8" id="KW-0560">Oxidoreductase</keyword>
<evidence type="ECO:0000256" key="5">
    <source>
        <dbReference type="ARBA" id="ARBA00023004"/>
    </source>
</evidence>
<dbReference type="GO" id="GO:0008395">
    <property type="term" value="F:steroid hydroxylase activity"/>
    <property type="evidence" value="ECO:0007669"/>
    <property type="project" value="TreeGrafter"/>
</dbReference>
<dbReference type="InterPro" id="IPR050529">
    <property type="entry name" value="CYP450_sterol_14alpha_dmase"/>
</dbReference>
<dbReference type="PANTHER" id="PTHR24304:SF2">
    <property type="entry name" value="24-HYDROXYCHOLESTEROL 7-ALPHA-HYDROXYLASE"/>
    <property type="match status" value="1"/>
</dbReference>
<evidence type="ECO:0000256" key="6">
    <source>
        <dbReference type="ARBA" id="ARBA00023033"/>
    </source>
</evidence>
<comment type="caution">
    <text evidence="10">The sequence shown here is derived from an EMBL/GenBank/DDBJ whole genome shotgun (WGS) entry which is preliminary data.</text>
</comment>
<dbReference type="Pfam" id="PF00067">
    <property type="entry name" value="p450"/>
    <property type="match status" value="1"/>
</dbReference>
<evidence type="ECO:0000256" key="2">
    <source>
        <dbReference type="ARBA" id="ARBA00010617"/>
    </source>
</evidence>